<gene>
    <name evidence="2" type="ORF">GWI33_006564</name>
</gene>
<keyword evidence="3" id="KW-1185">Reference proteome</keyword>
<sequence length="183" mass="21054">MANPVYFLSKVHDFEQFSQFVHLCINDITFNPINTGQSTGGAINWINDESRVIQKEIQKVFKDSIVKEEISLPDNIPTQAKAILTDIFNNRRKDILNNVIKAHLADSGHVIVENFDWKLKWILGSSKLATIQEPICQIDLECVYKNGRDAFEKKTINFEMDLENLNKLIEALLNVKRKLNSHE</sequence>
<protein>
    <recommendedName>
        <fullName evidence="1">COMM domain-containing protein</fullName>
    </recommendedName>
</protein>
<dbReference type="Proteomes" id="UP000625711">
    <property type="component" value="Unassembled WGS sequence"/>
</dbReference>
<comment type="caution">
    <text evidence="2">The sequence shown here is derived from an EMBL/GenBank/DDBJ whole genome shotgun (WGS) entry which is preliminary data.</text>
</comment>
<dbReference type="InterPro" id="IPR017920">
    <property type="entry name" value="COMM"/>
</dbReference>
<dbReference type="EMBL" id="JAACXV010000329">
    <property type="protein sequence ID" value="KAF7279937.1"/>
    <property type="molecule type" value="Genomic_DNA"/>
</dbReference>
<proteinExistence type="predicted"/>
<organism evidence="2 3">
    <name type="scientific">Rhynchophorus ferrugineus</name>
    <name type="common">Red palm weevil</name>
    <name type="synonym">Curculio ferrugineus</name>
    <dbReference type="NCBI Taxonomy" id="354439"/>
    <lineage>
        <taxon>Eukaryota</taxon>
        <taxon>Metazoa</taxon>
        <taxon>Ecdysozoa</taxon>
        <taxon>Arthropoda</taxon>
        <taxon>Hexapoda</taxon>
        <taxon>Insecta</taxon>
        <taxon>Pterygota</taxon>
        <taxon>Neoptera</taxon>
        <taxon>Endopterygota</taxon>
        <taxon>Coleoptera</taxon>
        <taxon>Polyphaga</taxon>
        <taxon>Cucujiformia</taxon>
        <taxon>Curculionidae</taxon>
        <taxon>Dryophthorinae</taxon>
        <taxon>Rhynchophorus</taxon>
    </lineage>
</organism>
<feature type="domain" description="COMM" evidence="1">
    <location>
        <begin position="111"/>
        <end position="183"/>
    </location>
</feature>
<dbReference type="OrthoDB" id="64318at2759"/>
<dbReference type="PROSITE" id="PS51269">
    <property type="entry name" value="COMM"/>
    <property type="match status" value="1"/>
</dbReference>
<evidence type="ECO:0000313" key="2">
    <source>
        <dbReference type="EMBL" id="KAF7279937.1"/>
    </source>
</evidence>
<evidence type="ECO:0000313" key="3">
    <source>
        <dbReference type="Proteomes" id="UP000625711"/>
    </source>
</evidence>
<reference evidence="2" key="1">
    <citation type="submission" date="2020-08" db="EMBL/GenBank/DDBJ databases">
        <title>Genome sequencing and assembly of the red palm weevil Rhynchophorus ferrugineus.</title>
        <authorList>
            <person name="Dias G.B."/>
            <person name="Bergman C.M."/>
            <person name="Manee M."/>
        </authorList>
    </citation>
    <scope>NUCLEOTIDE SEQUENCE</scope>
    <source>
        <strain evidence="2">AA-2017</strain>
        <tissue evidence="2">Whole larva</tissue>
    </source>
</reference>
<dbReference type="AlphaFoldDB" id="A0A834IIW3"/>
<accession>A0A834IIW3</accession>
<dbReference type="Pfam" id="PF07258">
    <property type="entry name" value="COMM_domain"/>
    <property type="match status" value="1"/>
</dbReference>
<name>A0A834IIW3_RHYFE</name>
<evidence type="ECO:0000259" key="1">
    <source>
        <dbReference type="PROSITE" id="PS51269"/>
    </source>
</evidence>